<sequence length="112" mass="12958">MITIAKLFRGISRTSNFRIIANLFNDERRKSWPPSRRNKERQTLVVEQGLYRLFRKMKALYGPCKLGLRPRLAQRRVQSGVEDSFATRSCTFRSLEECGWGKGGLSAEDSFL</sequence>
<dbReference type="AlphaFoldDB" id="A0AAV4W0Z4"/>
<dbReference type="Proteomes" id="UP001054945">
    <property type="component" value="Unassembled WGS sequence"/>
</dbReference>
<evidence type="ECO:0000313" key="2">
    <source>
        <dbReference type="Proteomes" id="UP001054945"/>
    </source>
</evidence>
<gene>
    <name evidence="1" type="ORF">CEXT_377151</name>
</gene>
<dbReference type="EMBL" id="BPLR01015450">
    <property type="protein sequence ID" value="GIY76226.1"/>
    <property type="molecule type" value="Genomic_DNA"/>
</dbReference>
<organism evidence="1 2">
    <name type="scientific">Caerostris extrusa</name>
    <name type="common">Bark spider</name>
    <name type="synonym">Caerostris bankana</name>
    <dbReference type="NCBI Taxonomy" id="172846"/>
    <lineage>
        <taxon>Eukaryota</taxon>
        <taxon>Metazoa</taxon>
        <taxon>Ecdysozoa</taxon>
        <taxon>Arthropoda</taxon>
        <taxon>Chelicerata</taxon>
        <taxon>Arachnida</taxon>
        <taxon>Araneae</taxon>
        <taxon>Araneomorphae</taxon>
        <taxon>Entelegynae</taxon>
        <taxon>Araneoidea</taxon>
        <taxon>Araneidae</taxon>
        <taxon>Caerostris</taxon>
    </lineage>
</organism>
<reference evidence="1 2" key="1">
    <citation type="submission" date="2021-06" db="EMBL/GenBank/DDBJ databases">
        <title>Caerostris extrusa draft genome.</title>
        <authorList>
            <person name="Kono N."/>
            <person name="Arakawa K."/>
        </authorList>
    </citation>
    <scope>NUCLEOTIDE SEQUENCE [LARGE SCALE GENOMIC DNA]</scope>
</reference>
<name>A0AAV4W0Z4_CAEEX</name>
<protein>
    <submittedName>
        <fullName evidence="1">Uncharacterized protein</fullName>
    </submittedName>
</protein>
<keyword evidence="2" id="KW-1185">Reference proteome</keyword>
<evidence type="ECO:0000313" key="1">
    <source>
        <dbReference type="EMBL" id="GIY76226.1"/>
    </source>
</evidence>
<proteinExistence type="predicted"/>
<comment type="caution">
    <text evidence="1">The sequence shown here is derived from an EMBL/GenBank/DDBJ whole genome shotgun (WGS) entry which is preliminary data.</text>
</comment>
<accession>A0AAV4W0Z4</accession>